<dbReference type="InParanoid" id="A0A2V0PL87"/>
<dbReference type="AlphaFoldDB" id="A0A2V0PL87"/>
<organism evidence="5 6">
    <name type="scientific">Raphidocelis subcapitata</name>
    <dbReference type="NCBI Taxonomy" id="307507"/>
    <lineage>
        <taxon>Eukaryota</taxon>
        <taxon>Viridiplantae</taxon>
        <taxon>Chlorophyta</taxon>
        <taxon>core chlorophytes</taxon>
        <taxon>Chlorophyceae</taxon>
        <taxon>CS clade</taxon>
        <taxon>Sphaeropleales</taxon>
        <taxon>Selenastraceae</taxon>
        <taxon>Raphidocelis</taxon>
    </lineage>
</organism>
<dbReference type="InterPro" id="IPR024060">
    <property type="entry name" value="Ureidoglycolate_lyase_dom_sf"/>
</dbReference>
<dbReference type="GO" id="GO:0004848">
    <property type="term" value="F:ureidoglycolate hydrolase activity"/>
    <property type="evidence" value="ECO:0007669"/>
    <property type="project" value="InterPro"/>
</dbReference>
<keyword evidence="2" id="KW-0659">Purine metabolism</keyword>
<evidence type="ECO:0000256" key="4">
    <source>
        <dbReference type="ARBA" id="ARBA00047684"/>
    </source>
</evidence>
<dbReference type="Proteomes" id="UP000247498">
    <property type="component" value="Unassembled WGS sequence"/>
</dbReference>
<dbReference type="GO" id="GO:0006144">
    <property type="term" value="P:purine nucleobase metabolic process"/>
    <property type="evidence" value="ECO:0007669"/>
    <property type="project" value="UniProtKB-KW"/>
</dbReference>
<keyword evidence="6" id="KW-1185">Reference proteome</keyword>
<dbReference type="PANTHER" id="PTHR35721">
    <property type="entry name" value="UREIDOGLYCOLATE HYDROLASE"/>
    <property type="match status" value="1"/>
</dbReference>
<keyword evidence="5" id="KW-0378">Hydrolase</keyword>
<dbReference type="EMBL" id="BDRX01000231">
    <property type="protein sequence ID" value="GBG00477.1"/>
    <property type="molecule type" value="Genomic_DNA"/>
</dbReference>
<sequence length="200" mass="21871">MSSALLARGSPAVAGRRASRRPAVPVSAVASADVKTITLKAQRITPEAFAPFGQLIGATEDGKVFDSEDAQLVLDRGTPRFYLMRLPARKPALTFDRITFHAQCTQCLGVLQAHPWYMAVARPSGGVEAYPRVEDLAVFEVPHGVYVKMDCGTWHAGPFFEGVDHLDFYNLELSDTNVTDHNTHKYSAEGVRFQIVPPSA</sequence>
<comment type="subunit">
    <text evidence="1">Homodimer.</text>
</comment>
<dbReference type="InterPro" id="IPR011051">
    <property type="entry name" value="RmlC_Cupin_sf"/>
</dbReference>
<reference evidence="5 6" key="1">
    <citation type="journal article" date="2018" name="Sci. Rep.">
        <title>Raphidocelis subcapitata (=Pseudokirchneriella subcapitata) provides an insight into genome evolution and environmental adaptations in the Sphaeropleales.</title>
        <authorList>
            <person name="Suzuki S."/>
            <person name="Yamaguchi H."/>
            <person name="Nakajima N."/>
            <person name="Kawachi M."/>
        </authorList>
    </citation>
    <scope>NUCLEOTIDE SEQUENCE [LARGE SCALE GENOMIC DNA]</scope>
    <source>
        <strain evidence="5 6">NIES-35</strain>
    </source>
</reference>
<name>A0A2V0PL87_9CHLO</name>
<evidence type="ECO:0000313" key="5">
    <source>
        <dbReference type="EMBL" id="GBG00477.1"/>
    </source>
</evidence>
<evidence type="ECO:0000313" key="6">
    <source>
        <dbReference type="Proteomes" id="UP000247498"/>
    </source>
</evidence>
<proteinExistence type="predicted"/>
<dbReference type="SUPFAM" id="SSF51182">
    <property type="entry name" value="RmlC-like cupins"/>
    <property type="match status" value="1"/>
</dbReference>
<protein>
    <submittedName>
        <fullName evidence="5">Ureidoglycolate hydrolase</fullName>
    </submittedName>
</protein>
<gene>
    <name evidence="5" type="ORF">Rsub_13234</name>
</gene>
<dbReference type="PANTHER" id="PTHR35721:SF1">
    <property type="entry name" value="UREIDOGLYCOLATE HYDROLASE"/>
    <property type="match status" value="1"/>
</dbReference>
<evidence type="ECO:0000256" key="2">
    <source>
        <dbReference type="ARBA" id="ARBA00022631"/>
    </source>
</evidence>
<accession>A0A2V0PL87</accession>
<dbReference type="OrthoDB" id="2018886at2759"/>
<dbReference type="Pfam" id="PF04115">
    <property type="entry name" value="Ureidogly_lyase"/>
    <property type="match status" value="1"/>
</dbReference>
<dbReference type="Gene3D" id="2.60.120.480">
    <property type="entry name" value="Ureidoglycolate hydrolase"/>
    <property type="match status" value="1"/>
</dbReference>
<dbReference type="GO" id="GO:0000256">
    <property type="term" value="P:allantoin catabolic process"/>
    <property type="evidence" value="ECO:0007669"/>
    <property type="project" value="InterPro"/>
</dbReference>
<comment type="catalytic activity">
    <reaction evidence="4">
        <text>(S)-ureidoglycolate = urea + glyoxylate</text>
        <dbReference type="Rhea" id="RHEA:11304"/>
        <dbReference type="ChEBI" id="CHEBI:16199"/>
        <dbReference type="ChEBI" id="CHEBI:36655"/>
        <dbReference type="ChEBI" id="CHEBI:57296"/>
        <dbReference type="EC" id="4.3.2.3"/>
    </reaction>
</comment>
<dbReference type="FunCoup" id="A0A2V0PL87">
    <property type="interactions" value="441"/>
</dbReference>
<dbReference type="InterPro" id="IPR007247">
    <property type="entry name" value="Ureidogly_lyase"/>
</dbReference>
<evidence type="ECO:0000256" key="1">
    <source>
        <dbReference type="ARBA" id="ARBA00011738"/>
    </source>
</evidence>
<keyword evidence="3" id="KW-0456">Lyase</keyword>
<evidence type="ECO:0000256" key="3">
    <source>
        <dbReference type="ARBA" id="ARBA00023239"/>
    </source>
</evidence>
<comment type="caution">
    <text evidence="5">The sequence shown here is derived from an EMBL/GenBank/DDBJ whole genome shotgun (WGS) entry which is preliminary data.</text>
</comment>
<dbReference type="GO" id="GO:0050385">
    <property type="term" value="F:ureidoglycolate lyase activity"/>
    <property type="evidence" value="ECO:0007669"/>
    <property type="project" value="UniProtKB-EC"/>
</dbReference>